<feature type="compositionally biased region" description="Polar residues" evidence="8">
    <location>
        <begin position="45"/>
        <end position="54"/>
    </location>
</feature>
<feature type="compositionally biased region" description="Low complexity" evidence="8">
    <location>
        <begin position="501"/>
        <end position="517"/>
    </location>
</feature>
<feature type="region of interest" description="Disordered" evidence="8">
    <location>
        <begin position="298"/>
        <end position="326"/>
    </location>
</feature>
<dbReference type="PANTHER" id="PTHR23253:SF9">
    <property type="entry name" value="EUKARYOTIC TRANSLATION INITIATION FACTOR 4 GAMMA 2"/>
    <property type="match status" value="1"/>
</dbReference>
<evidence type="ECO:0000256" key="1">
    <source>
        <dbReference type="ARBA" id="ARBA00004496"/>
    </source>
</evidence>
<evidence type="ECO:0000313" key="11">
    <source>
        <dbReference type="Proteomes" id="UP000187455"/>
    </source>
</evidence>
<feature type="compositionally biased region" description="Gly residues" evidence="8">
    <location>
        <begin position="1312"/>
        <end position="1325"/>
    </location>
</feature>
<dbReference type="Pfam" id="PF02854">
    <property type="entry name" value="MIF4G"/>
    <property type="match status" value="1"/>
</dbReference>
<evidence type="ECO:0000256" key="8">
    <source>
        <dbReference type="SAM" id="MobiDB-lite"/>
    </source>
</evidence>
<feature type="region of interest" description="Disordered" evidence="8">
    <location>
        <begin position="548"/>
        <end position="590"/>
    </location>
</feature>
<evidence type="ECO:0000256" key="2">
    <source>
        <dbReference type="ARBA" id="ARBA00005775"/>
    </source>
</evidence>
<feature type="region of interest" description="Disordered" evidence="8">
    <location>
        <begin position="1295"/>
        <end position="1427"/>
    </location>
</feature>
<evidence type="ECO:0000256" key="4">
    <source>
        <dbReference type="ARBA" id="ARBA00022540"/>
    </source>
</evidence>
<dbReference type="STRING" id="133383.A0A1R0GY92"/>
<feature type="compositionally biased region" description="Polar residues" evidence="8">
    <location>
        <begin position="685"/>
        <end position="721"/>
    </location>
</feature>
<keyword evidence="4 10" id="KW-0396">Initiation factor</keyword>
<feature type="region of interest" description="Disordered" evidence="8">
    <location>
        <begin position="1439"/>
        <end position="1460"/>
    </location>
</feature>
<keyword evidence="11" id="KW-1185">Reference proteome</keyword>
<sequence length="1678" mass="183951">MNRKSGSNHTEILATSNSQLSSKKHQANRKINQEKDTSKIPTFAQLVSSSGSPDGQISDAILKSSTSKVAGSLNGFDSNSVVLPSVKLEPVPIPGIIFGNLDNKSATKSVANNSSSYSEAISGGIPRNLPKISVKPIFGNSSSLPNSSRSRSNSGASFIGPVPLPSQEFHEKDTQYSQTSTHFPDPNVSIKDGRGFVPNLNRGNKYASQYSGNMNHAKHNRPQISGHGNMQMPSPDDVSYRRLGSPSVNQNTLPHQGYPEAHNSNIINGNISLQSPYMTNTTPLPSVSSINNTNISSNTGGFHLQNQGIDPQQFSNYPNSQGQQHNMNTRMQPGANVNSSSMPYVQMSNPQMQNNRDKQIPSTPVSNPVLNVNSSIGYPITSANQGSQPHIAQAMPMPHSGIPGPINNVPQQPINPMGSQMPHWVPGSYYSPGHLGNPSYDSQYYGNGNPGMQQHMAFVPPNSFMINRQHPNMQMQQALIIGNPESSPQIVSLQQVPGINPLPNSPMSSSNKLNPKSTEFTPRSTTNKVRITDPTTKKVVDLRTKTYKSVDHSKPSQVVIPSNKKDFNEGEEMSSSYQTNPNTPEVSSFPSISKKSLFVLPDRTKAIKIINPKLSEATKIKNATENKLPSESSSAPSTIDENVSSENITADSSVPMKSVDSNDIPSTEKRDESEPSHKSLLHSGKNINIPASNSDSPKLPSITSETESLVSPSTDNSHTSDSIGEKIITSEISNSSAIIDDSLSTVVNEDNKIAIDKISNDSKLPIAANEDADIIKNKNDLASDGTTSNRSIPLSQENIAAETQRIVDELNKEKNINKETPPVANEVQKNSQPHTLSLSEMLNLSVYPDQVKDFMPKMENGYICYPLQFLNAFKIVKRSPGFSFDLGPSDDRSSGPIRDNRRGLNRNRSDLGRDRLGARSNNSILPIEMNVFKPVPRTSEERFQASVGQGNLNPIRTPGGLGGRTPSSGNRSSRMSRQSQGYRGGQSGNFHDDQNNATSPLINYEPLQKSENRWKPQIKSDFDESTIESINASKIPDDVVNRKVKALLNKLTVDNYDRVSPEIVHWANRSSQETGGRILKIVLNLIFEKAVDEPPFAAMYAKLSRLIHDEAIDSITLDQYTDKDGKPARGTMVVRKILLNRCQTEFESGWKAEIPDDIKSDEYYQAMKIKRRGLGLVKYVGELFLLNILSEKLVMNLIFSLLSGDDDGFVEDETIESAAKLITTVGSKIEENGKSEFLDVVCSRLTELTKIPSINSRIKFMLMDVIDLRSNKWVTRGKELGPKSISEIHADVERERAQQSNALRKNMSSSGRGPGMHGNNRGGYRNGDRSSYSGRSNNRNDSNINRNAGDLSNFGNLNRTKAFTSGSQPQSKNPFAKISEGGKVWKSSSNDSRGGKDDFRTGRNVTLSNSVSSSRKMATPTVSKPKVEKISSDNIYSALANDNDDMDAPPSPNLEPETNSISKIPESVTQLDSTEASNILSKDVLFTKAKSIAKEYIGIKDNQEFLECIVELGSANYSQFLSSLILSVLDFKTPEVVLISNALENVFSSSIMDTNQIKTGFSSISESLVDTSTDVPFAYKHYAILLSAANVSPVDLNDYLGDLVSLTDFPNPPPFDVVRFYLSKRSEVIGTDKLISELRSTNGKPFDISQYLPENKRDPESLKKILDFKSLLQFFPDL</sequence>
<dbReference type="GO" id="GO:0010494">
    <property type="term" value="C:cytoplasmic stress granule"/>
    <property type="evidence" value="ECO:0007669"/>
    <property type="project" value="UniProtKB-ARBA"/>
</dbReference>
<feature type="compositionally biased region" description="Low complexity" evidence="8">
    <location>
        <begin position="967"/>
        <end position="981"/>
    </location>
</feature>
<comment type="caution">
    <text evidence="10">The sequence shown here is derived from an EMBL/GenBank/DDBJ whole genome shotgun (WGS) entry which is preliminary data.</text>
</comment>
<feature type="compositionally biased region" description="Polar residues" evidence="8">
    <location>
        <begin position="1"/>
        <end position="21"/>
    </location>
</feature>
<dbReference type="FunFam" id="1.25.40.180:FF:000020">
    <property type="entry name" value="Eukaryotic translation initiation factor subunit"/>
    <property type="match status" value="1"/>
</dbReference>
<feature type="compositionally biased region" description="Low complexity" evidence="8">
    <location>
        <begin position="141"/>
        <end position="154"/>
    </location>
</feature>
<feature type="compositionally biased region" description="Basic and acidic residues" evidence="8">
    <location>
        <begin position="889"/>
        <end position="917"/>
    </location>
</feature>
<evidence type="ECO:0000313" key="10">
    <source>
        <dbReference type="EMBL" id="OLY81884.1"/>
    </source>
</evidence>
<keyword evidence="5" id="KW-0597">Phosphoprotein</keyword>
<feature type="region of interest" description="Disordered" evidence="8">
    <location>
        <begin position="141"/>
        <end position="266"/>
    </location>
</feature>
<feature type="region of interest" description="Disordered" evidence="8">
    <location>
        <begin position="940"/>
        <end position="1000"/>
    </location>
</feature>
<evidence type="ECO:0000256" key="5">
    <source>
        <dbReference type="ARBA" id="ARBA00022553"/>
    </source>
</evidence>
<feature type="region of interest" description="Disordered" evidence="8">
    <location>
        <begin position="498"/>
        <end position="527"/>
    </location>
</feature>
<feature type="compositionally biased region" description="Polar residues" evidence="8">
    <location>
        <begin position="573"/>
        <end position="590"/>
    </location>
</feature>
<dbReference type="InterPro" id="IPR003891">
    <property type="entry name" value="Initiation_fac_eIF4g_MI"/>
</dbReference>
<dbReference type="PROSITE" id="PS51366">
    <property type="entry name" value="MI"/>
    <property type="match status" value="1"/>
</dbReference>
<evidence type="ECO:0000256" key="6">
    <source>
        <dbReference type="ARBA" id="ARBA00022884"/>
    </source>
</evidence>
<gene>
    <name evidence="10" type="ORF">AYI68_g4004</name>
</gene>
<reference evidence="10 11" key="1">
    <citation type="journal article" date="2016" name="Mol. Biol. Evol.">
        <title>Genome-Wide Survey of Gut Fungi (Harpellales) Reveals the First Horizontally Transferred Ubiquitin Gene from a Mosquito Host.</title>
        <authorList>
            <person name="Wang Y."/>
            <person name="White M.M."/>
            <person name="Kvist S."/>
            <person name="Moncalvo J.M."/>
        </authorList>
    </citation>
    <scope>NUCLEOTIDE SEQUENCE [LARGE SCALE GENOMIC DNA]</scope>
    <source>
        <strain evidence="10 11">ALG-7-W6</strain>
    </source>
</reference>
<feature type="compositionally biased region" description="Polar residues" evidence="8">
    <location>
        <begin position="222"/>
        <end position="232"/>
    </location>
</feature>
<dbReference type="InterPro" id="IPR003890">
    <property type="entry name" value="MIF4G-like_typ-3"/>
</dbReference>
<keyword evidence="3" id="KW-0963">Cytoplasm</keyword>
<dbReference type="GO" id="GO:0003743">
    <property type="term" value="F:translation initiation factor activity"/>
    <property type="evidence" value="ECO:0007669"/>
    <property type="project" value="UniProtKB-KW"/>
</dbReference>
<dbReference type="Gene3D" id="1.25.40.180">
    <property type="match status" value="2"/>
</dbReference>
<comment type="similarity">
    <text evidence="2">Belongs to the eukaryotic initiation factor 4G family.</text>
</comment>
<feature type="compositionally biased region" description="Polar residues" evidence="8">
    <location>
        <begin position="1403"/>
        <end position="1422"/>
    </location>
</feature>
<name>A0A1R0GY92_9FUNG</name>
<keyword evidence="7" id="KW-0648">Protein biosynthesis</keyword>
<feature type="region of interest" description="Disordered" evidence="8">
    <location>
        <begin position="624"/>
        <end position="721"/>
    </location>
</feature>
<feature type="compositionally biased region" description="Polar residues" evidence="8">
    <location>
        <begin position="1353"/>
        <end position="1373"/>
    </location>
</feature>
<organism evidence="10 11">
    <name type="scientific">Smittium mucronatum</name>
    <dbReference type="NCBI Taxonomy" id="133383"/>
    <lineage>
        <taxon>Eukaryota</taxon>
        <taxon>Fungi</taxon>
        <taxon>Fungi incertae sedis</taxon>
        <taxon>Zoopagomycota</taxon>
        <taxon>Kickxellomycotina</taxon>
        <taxon>Harpellomycetes</taxon>
        <taxon>Harpellales</taxon>
        <taxon>Legeriomycetaceae</taxon>
        <taxon>Smittium</taxon>
    </lineage>
</organism>
<feature type="compositionally biased region" description="Low complexity" evidence="8">
    <location>
        <begin position="1326"/>
        <end position="1347"/>
    </location>
</feature>
<dbReference type="Pfam" id="PF02847">
    <property type="entry name" value="MA3"/>
    <property type="match status" value="1"/>
</dbReference>
<accession>A0A1R0GY92</accession>
<feature type="compositionally biased region" description="Basic and acidic residues" evidence="8">
    <location>
        <begin position="666"/>
        <end position="677"/>
    </location>
</feature>
<comment type="subcellular location">
    <subcellularLocation>
        <location evidence="1">Cytoplasm</location>
    </subcellularLocation>
</comment>
<feature type="compositionally biased region" description="Polar residues" evidence="8">
    <location>
        <begin position="518"/>
        <end position="527"/>
    </location>
</feature>
<proteinExistence type="inferred from homology"/>
<evidence type="ECO:0000256" key="3">
    <source>
        <dbReference type="ARBA" id="ARBA00022490"/>
    </source>
</evidence>
<dbReference type="OrthoDB" id="514777at2759"/>
<feature type="domain" description="MI" evidence="9">
    <location>
        <begin position="1484"/>
        <end position="1605"/>
    </location>
</feature>
<feature type="compositionally biased region" description="Polar residues" evidence="8">
    <location>
        <begin position="1298"/>
        <end position="1311"/>
    </location>
</feature>
<dbReference type="PANTHER" id="PTHR23253">
    <property type="entry name" value="EUKARYOTIC TRANSLATION INITIATION FACTOR 4 GAMMA"/>
    <property type="match status" value="1"/>
</dbReference>
<dbReference type="GO" id="GO:0003729">
    <property type="term" value="F:mRNA binding"/>
    <property type="evidence" value="ECO:0007669"/>
    <property type="project" value="TreeGrafter"/>
</dbReference>
<dbReference type="SUPFAM" id="SSF48371">
    <property type="entry name" value="ARM repeat"/>
    <property type="match status" value="2"/>
</dbReference>
<evidence type="ECO:0000256" key="7">
    <source>
        <dbReference type="ARBA" id="ARBA00022917"/>
    </source>
</evidence>
<dbReference type="GO" id="GO:0016281">
    <property type="term" value="C:eukaryotic translation initiation factor 4F complex"/>
    <property type="evidence" value="ECO:0007669"/>
    <property type="project" value="TreeGrafter"/>
</dbReference>
<protein>
    <submittedName>
        <fullName evidence="10">Eukaryotic translation initiation factor 4 gamma</fullName>
    </submittedName>
</protein>
<feature type="compositionally biased region" description="Polar residues" evidence="8">
    <location>
        <begin position="625"/>
        <end position="652"/>
    </location>
</feature>
<dbReference type="Proteomes" id="UP000187455">
    <property type="component" value="Unassembled WGS sequence"/>
</dbReference>
<dbReference type="EMBL" id="LSSL01002094">
    <property type="protein sequence ID" value="OLY81884.1"/>
    <property type="molecule type" value="Genomic_DNA"/>
</dbReference>
<dbReference type="InterPro" id="IPR016024">
    <property type="entry name" value="ARM-type_fold"/>
</dbReference>
<evidence type="ECO:0000259" key="9">
    <source>
        <dbReference type="PROSITE" id="PS51366"/>
    </source>
</evidence>
<feature type="region of interest" description="Disordered" evidence="8">
    <location>
        <begin position="1"/>
        <end position="54"/>
    </location>
</feature>
<feature type="region of interest" description="Disordered" evidence="8">
    <location>
        <begin position="884"/>
        <end position="918"/>
    </location>
</feature>
<feature type="compositionally biased region" description="Polar residues" evidence="8">
    <location>
        <begin position="304"/>
        <end position="326"/>
    </location>
</feature>
<dbReference type="SMART" id="SM00543">
    <property type="entry name" value="MIF4G"/>
    <property type="match status" value="1"/>
</dbReference>
<keyword evidence="6" id="KW-0694">RNA-binding</keyword>